<feature type="compositionally biased region" description="Basic and acidic residues" evidence="2">
    <location>
        <begin position="196"/>
        <end position="207"/>
    </location>
</feature>
<feature type="coiled-coil region" evidence="1">
    <location>
        <begin position="288"/>
        <end position="351"/>
    </location>
</feature>
<feature type="coiled-coil region" evidence="1">
    <location>
        <begin position="869"/>
        <end position="948"/>
    </location>
</feature>
<dbReference type="InterPro" id="IPR027831">
    <property type="entry name" value="DUF4485"/>
</dbReference>
<evidence type="ECO:0000256" key="1">
    <source>
        <dbReference type="SAM" id="Coils"/>
    </source>
</evidence>
<reference evidence="4 5" key="1">
    <citation type="submission" date="2024-01" db="EMBL/GenBank/DDBJ databases">
        <title>The genome of the rayed Mediterranean limpet Patella caerulea (Linnaeus, 1758).</title>
        <authorList>
            <person name="Anh-Thu Weber A."/>
            <person name="Halstead-Nussloch G."/>
        </authorList>
    </citation>
    <scope>NUCLEOTIDE SEQUENCE [LARGE SCALE GENOMIC DNA]</scope>
    <source>
        <strain evidence="4">AATW-2023a</strain>
        <tissue evidence="4">Whole specimen</tissue>
    </source>
</reference>
<comment type="caution">
    <text evidence="4">The sequence shown here is derived from an EMBL/GenBank/DDBJ whole genome shotgun (WGS) entry which is preliminary data.</text>
</comment>
<dbReference type="PANTHER" id="PTHR18871:SF2">
    <property type="entry name" value="CENTROSOMAL PROTEIN OF 112 KDA"/>
    <property type="match status" value="1"/>
</dbReference>
<evidence type="ECO:0000259" key="3">
    <source>
        <dbReference type="Pfam" id="PF14846"/>
    </source>
</evidence>
<evidence type="ECO:0000313" key="5">
    <source>
        <dbReference type="Proteomes" id="UP001347796"/>
    </source>
</evidence>
<feature type="domain" description="DUF4485" evidence="3">
    <location>
        <begin position="11"/>
        <end position="94"/>
    </location>
</feature>
<feature type="compositionally biased region" description="Polar residues" evidence="2">
    <location>
        <begin position="214"/>
        <end position="223"/>
    </location>
</feature>
<dbReference type="PANTHER" id="PTHR18871">
    <property type="entry name" value="CENTROSOMAL PROTEIN OF 112 KDA"/>
    <property type="match status" value="1"/>
</dbReference>
<dbReference type="InterPro" id="IPR055310">
    <property type="entry name" value="CEP112"/>
</dbReference>
<feature type="coiled-coil region" evidence="1">
    <location>
        <begin position="717"/>
        <end position="751"/>
    </location>
</feature>
<organism evidence="4 5">
    <name type="scientific">Patella caerulea</name>
    <name type="common">Rayed Mediterranean limpet</name>
    <dbReference type="NCBI Taxonomy" id="87958"/>
    <lineage>
        <taxon>Eukaryota</taxon>
        <taxon>Metazoa</taxon>
        <taxon>Spiralia</taxon>
        <taxon>Lophotrochozoa</taxon>
        <taxon>Mollusca</taxon>
        <taxon>Gastropoda</taxon>
        <taxon>Patellogastropoda</taxon>
        <taxon>Patelloidea</taxon>
        <taxon>Patellidae</taxon>
        <taxon>Patella</taxon>
    </lineage>
</organism>
<gene>
    <name evidence="4" type="ORF">SNE40_005777</name>
</gene>
<feature type="region of interest" description="Disordered" evidence="2">
    <location>
        <begin position="189"/>
        <end position="231"/>
    </location>
</feature>
<feature type="coiled-coil region" evidence="1">
    <location>
        <begin position="790"/>
        <end position="842"/>
    </location>
</feature>
<keyword evidence="5" id="KW-1185">Reference proteome</keyword>
<dbReference type="Proteomes" id="UP001347796">
    <property type="component" value="Unassembled WGS sequence"/>
</dbReference>
<name>A0AAN8K2G6_PATCE</name>
<dbReference type="EMBL" id="JAZGQO010000004">
    <property type="protein sequence ID" value="KAK6187840.1"/>
    <property type="molecule type" value="Genomic_DNA"/>
</dbReference>
<dbReference type="Pfam" id="PF14846">
    <property type="entry name" value="DUF4485"/>
    <property type="match status" value="1"/>
</dbReference>
<sequence>MESQTMTSEQLDTEFDKILVDMKPYVLKLPEKKDRQRCAVWIKKLCEPPSSGLSSRKNRNLYSQLMLRMLRRGTLESPFDLKPEEGNLPTLPTYMSIYFDDPMNLEEDKTPDWVSGELTHSVGSSLFHKSAFWEPTATSTFLTSRDIKQRSTNSLGVSSLDSHHHLSLPNRDEQSLPFALDDLCLDTKSSPTHSPLNREQRKFDVRPRSKSPTRRNITQVNDSDWSRPYSHHSHVTSTLYPKVTPYPDEQFSLHTSEIETRIKMLEANFHEEKVRLKQKHDSYVQKVIDRKNLEVEDLKSEYNEKVKELEDVVAKLDKKVQTVVKESNMVRESKEKQVSELKKMVEDTEQSKKLQYEKKLHDLLHEFEQEKFEMQSHHSRNVQEVLEETDVKLRRMEKEYGQQTTSTSNIIKELENRVQMLTTEVDNTVKQRVIIEKEKNELQIKVDRLSANLEDSKDRFRHLDSEYKHLIDTHKQEVRSLKSKTEASLQYIKQEQSLSSSKNTEAISELEQNVEQLKKTLKDTEESNHRQLREQEHTYQQDKMHLESLHDKQIRSLKKEFEQSEQLSEKKIKRLENTLHDKEQELNRLREQNHEQAAQADRALEEFKLQVEKNQTRMHDEMKEQMNKVQSDLHKSKLSREKQAQEFAHELEEEKFQHDKELAEIKIFFDNDKTQLLRDFHIQKDYILSDHEKDLDNIKEAHKAELNCLEMKSRERQDKDNKTMRELETQLRELREELVQSNQLRKQQLVELGLLREEEKQKMQRDHELEITRMRTDNEQQRLELQKTHSSEMEQMLQKTNERLKDLEKENNEKMKNSTENISSLQTTIDHLRTEIKRIKEKGDKKVIDIEGQHEDEKKAIRKQYSTSMQKISQELDVQRKKVRNLERQLQKEESDHEEKVTRLKLNYEERIRGLIPTEVRQELEDTIEALKSQVYSLQQRASVLQDEVDTSSKPKFSTIGNVPIKAI</sequence>
<accession>A0AAN8K2G6</accession>
<proteinExistence type="predicted"/>
<feature type="coiled-coil region" evidence="1">
    <location>
        <begin position="379"/>
        <end position="466"/>
    </location>
</feature>
<dbReference type="AlphaFoldDB" id="A0AAN8K2G6"/>
<evidence type="ECO:0000313" key="4">
    <source>
        <dbReference type="EMBL" id="KAK6187840.1"/>
    </source>
</evidence>
<evidence type="ECO:0000256" key="2">
    <source>
        <dbReference type="SAM" id="MobiDB-lite"/>
    </source>
</evidence>
<feature type="coiled-coil region" evidence="1">
    <location>
        <begin position="558"/>
        <end position="617"/>
    </location>
</feature>
<keyword evidence="1" id="KW-0175">Coiled coil</keyword>
<protein>
    <recommendedName>
        <fullName evidence="3">DUF4485 domain-containing protein</fullName>
    </recommendedName>
</protein>
<feature type="coiled-coil region" evidence="1">
    <location>
        <begin position="500"/>
        <end position="534"/>
    </location>
</feature>